<reference evidence="1 2" key="2">
    <citation type="journal article" date="2022" name="Mol. Ecol. Resour.">
        <title>The genomes of chicory, endive, great burdock and yacon provide insights into Asteraceae paleo-polyploidization history and plant inulin production.</title>
        <authorList>
            <person name="Fan W."/>
            <person name="Wang S."/>
            <person name="Wang H."/>
            <person name="Wang A."/>
            <person name="Jiang F."/>
            <person name="Liu H."/>
            <person name="Zhao H."/>
            <person name="Xu D."/>
            <person name="Zhang Y."/>
        </authorList>
    </citation>
    <scope>NUCLEOTIDE SEQUENCE [LARGE SCALE GENOMIC DNA]</scope>
    <source>
        <strain evidence="2">cv. Yunnan</strain>
        <tissue evidence="1">Leaves</tissue>
    </source>
</reference>
<reference evidence="2" key="1">
    <citation type="journal article" date="2022" name="Mol. Ecol. Resour.">
        <title>The genomes of chicory, endive, great burdock and yacon provide insights into Asteraceae palaeo-polyploidization history and plant inulin production.</title>
        <authorList>
            <person name="Fan W."/>
            <person name="Wang S."/>
            <person name="Wang H."/>
            <person name="Wang A."/>
            <person name="Jiang F."/>
            <person name="Liu H."/>
            <person name="Zhao H."/>
            <person name="Xu D."/>
            <person name="Zhang Y."/>
        </authorList>
    </citation>
    <scope>NUCLEOTIDE SEQUENCE [LARGE SCALE GENOMIC DNA]</scope>
    <source>
        <strain evidence="2">cv. Yunnan</strain>
    </source>
</reference>
<evidence type="ECO:0000313" key="2">
    <source>
        <dbReference type="Proteomes" id="UP001056120"/>
    </source>
</evidence>
<gene>
    <name evidence="1" type="ORF">L1987_66236</name>
</gene>
<proteinExistence type="predicted"/>
<evidence type="ECO:0000313" key="1">
    <source>
        <dbReference type="EMBL" id="KAI3726439.1"/>
    </source>
</evidence>
<protein>
    <submittedName>
        <fullName evidence="1">Uncharacterized protein</fullName>
    </submittedName>
</protein>
<dbReference type="Proteomes" id="UP001056120">
    <property type="component" value="Linkage Group LG22"/>
</dbReference>
<keyword evidence="2" id="KW-1185">Reference proteome</keyword>
<sequence length="256" mass="28518">MIKRRFYKQEHGDRDAPSDSSSSSDSELDAEASVDTEEDNDDDDNMVMESKKKEKPSSSSSGYESEDSSANEVNLDSAGSPTNDDDSGEENYKQAINGSRSSAHNRFDIGIPQSTEAGNDAVKNGLDCVLKSKSVFKCKLCPRIVCLTEETLKAHLKSKRHARSEKLLKEGRLKMMLNSDGEVEELEEDGETHQERHAAILALAESNKNATKDSKKSKGRQRQRKRLKKKTSDDLVPENTKKSVKRSTKKRCKSDT</sequence>
<organism evidence="1 2">
    <name type="scientific">Smallanthus sonchifolius</name>
    <dbReference type="NCBI Taxonomy" id="185202"/>
    <lineage>
        <taxon>Eukaryota</taxon>
        <taxon>Viridiplantae</taxon>
        <taxon>Streptophyta</taxon>
        <taxon>Embryophyta</taxon>
        <taxon>Tracheophyta</taxon>
        <taxon>Spermatophyta</taxon>
        <taxon>Magnoliopsida</taxon>
        <taxon>eudicotyledons</taxon>
        <taxon>Gunneridae</taxon>
        <taxon>Pentapetalae</taxon>
        <taxon>asterids</taxon>
        <taxon>campanulids</taxon>
        <taxon>Asterales</taxon>
        <taxon>Asteraceae</taxon>
        <taxon>Asteroideae</taxon>
        <taxon>Heliantheae alliance</taxon>
        <taxon>Millerieae</taxon>
        <taxon>Smallanthus</taxon>
    </lineage>
</organism>
<dbReference type="EMBL" id="CM042039">
    <property type="protein sequence ID" value="KAI3726439.1"/>
    <property type="molecule type" value="Genomic_DNA"/>
</dbReference>
<comment type="caution">
    <text evidence="1">The sequence shown here is derived from an EMBL/GenBank/DDBJ whole genome shotgun (WGS) entry which is preliminary data.</text>
</comment>
<name>A0ACB9BWK5_9ASTR</name>
<accession>A0ACB9BWK5</accession>